<protein>
    <recommendedName>
        <fullName evidence="1">F-box domain-containing protein</fullName>
    </recommendedName>
</protein>
<organism evidence="2 3">
    <name type="scientific">Kalanchoe fedtschenkoi</name>
    <name type="common">Lavender scallops</name>
    <name type="synonym">South American air plant</name>
    <dbReference type="NCBI Taxonomy" id="63787"/>
    <lineage>
        <taxon>Eukaryota</taxon>
        <taxon>Viridiplantae</taxon>
        <taxon>Streptophyta</taxon>
        <taxon>Embryophyta</taxon>
        <taxon>Tracheophyta</taxon>
        <taxon>Spermatophyta</taxon>
        <taxon>Magnoliopsida</taxon>
        <taxon>eudicotyledons</taxon>
        <taxon>Gunneridae</taxon>
        <taxon>Pentapetalae</taxon>
        <taxon>Saxifragales</taxon>
        <taxon>Crassulaceae</taxon>
        <taxon>Kalanchoe</taxon>
    </lineage>
</organism>
<dbReference type="Pfam" id="PF00646">
    <property type="entry name" value="F-box"/>
    <property type="match status" value="1"/>
</dbReference>
<dbReference type="InterPro" id="IPR001810">
    <property type="entry name" value="F-box_dom"/>
</dbReference>
<dbReference type="Gramene" id="Kaladp0964s0011.1.v1.1">
    <property type="protein sequence ID" value="Kaladp0964s0011.1.v1.1.CDS.1"/>
    <property type="gene ID" value="Kaladp0964s0011.v1.1"/>
</dbReference>
<dbReference type="InterPro" id="IPR006527">
    <property type="entry name" value="F-box-assoc_dom_typ1"/>
</dbReference>
<dbReference type="Proteomes" id="UP000594263">
    <property type="component" value="Unplaced"/>
</dbReference>
<dbReference type="InterPro" id="IPR050796">
    <property type="entry name" value="SCF_F-box_component"/>
</dbReference>
<name>A0A7N0VKY8_KALFE</name>
<dbReference type="Pfam" id="PF07734">
    <property type="entry name" value="FBA_1"/>
    <property type="match status" value="1"/>
</dbReference>
<dbReference type="PROSITE" id="PS50181">
    <property type="entry name" value="FBOX"/>
    <property type="match status" value="1"/>
</dbReference>
<dbReference type="EnsemblPlants" id="Kaladp0964s0011.1.v1.1">
    <property type="protein sequence ID" value="Kaladp0964s0011.1.v1.1.CDS.1"/>
    <property type="gene ID" value="Kaladp0964s0011.v1.1"/>
</dbReference>
<dbReference type="SUPFAM" id="SSF81383">
    <property type="entry name" value="F-box domain"/>
    <property type="match status" value="1"/>
</dbReference>
<evidence type="ECO:0000259" key="1">
    <source>
        <dbReference type="PROSITE" id="PS50181"/>
    </source>
</evidence>
<evidence type="ECO:0000313" key="3">
    <source>
        <dbReference type="Proteomes" id="UP000594263"/>
    </source>
</evidence>
<keyword evidence="3" id="KW-1185">Reference proteome</keyword>
<dbReference type="SMART" id="SM00256">
    <property type="entry name" value="FBOX"/>
    <property type="match status" value="1"/>
</dbReference>
<accession>A0A7N0VKY8</accession>
<reference evidence="2" key="1">
    <citation type="submission" date="2021-01" db="UniProtKB">
        <authorList>
            <consortium name="EnsemblPlants"/>
        </authorList>
    </citation>
    <scope>IDENTIFICATION</scope>
</reference>
<sequence length="428" mass="49227">MTEVETLTPLLPDDIMVEVLSWLPARSLGRSSCVSKCWNSLIRSRRFIEMHLRRGFDTVDRLRLLYSPYPPDSSYSINFAFSIKCGDISKSFECVSDANVEWLTHPTWHYWPSLFDGSCHPPPDYFLSFAGCCNGLLCFAKCTNWFRNEFQAFLWNPATGALSWVSEENVAAEDVWDDETRPGPEELPISFRFGFGYDSVADDYKIVRLLEYYVDSDEYTRLTRMEVLSVGTNTLRRFEVRARGEFLSDKVVFLNGSLHWLLSRQLPSKAALEYFVLRFNLETEKMDEVAIQFPEAADSGPLISGAWGLRVLDGRLHVMVEYQKRPEETESEMWVLEECASSWTMKLSMPHDLGATAGRNTLYVSTDGGVLVEGRLGDLAMCDLEKQSFQKISFPDSWKLERFHYKLVFVESLISPFHVPNPNWRFEG</sequence>
<dbReference type="PANTHER" id="PTHR31672:SF13">
    <property type="entry name" value="F-BOX PROTEIN CPR30-LIKE"/>
    <property type="match status" value="1"/>
</dbReference>
<dbReference type="InterPro" id="IPR017451">
    <property type="entry name" value="F-box-assoc_interact_dom"/>
</dbReference>
<dbReference type="AlphaFoldDB" id="A0A7N0VKY8"/>
<proteinExistence type="predicted"/>
<feature type="domain" description="F-box" evidence="1">
    <location>
        <begin position="5"/>
        <end position="50"/>
    </location>
</feature>
<evidence type="ECO:0000313" key="2">
    <source>
        <dbReference type="EnsemblPlants" id="Kaladp0964s0011.1.v1.1.CDS.1"/>
    </source>
</evidence>
<dbReference type="PANTHER" id="PTHR31672">
    <property type="entry name" value="BNACNNG10540D PROTEIN"/>
    <property type="match status" value="1"/>
</dbReference>
<dbReference type="InterPro" id="IPR036047">
    <property type="entry name" value="F-box-like_dom_sf"/>
</dbReference>
<dbReference type="Gene3D" id="1.20.1280.50">
    <property type="match status" value="1"/>
</dbReference>
<dbReference type="NCBIfam" id="TIGR01640">
    <property type="entry name" value="F_box_assoc_1"/>
    <property type="match status" value="1"/>
</dbReference>
<dbReference type="CDD" id="cd22157">
    <property type="entry name" value="F-box_AtFBW1-like"/>
    <property type="match status" value="1"/>
</dbReference>